<evidence type="ECO:0000313" key="1">
    <source>
        <dbReference type="EMBL" id="EEH57828.1"/>
    </source>
</evidence>
<dbReference type="EMBL" id="GG663738">
    <property type="protein sequence ID" value="EEH57828.1"/>
    <property type="molecule type" value="Genomic_DNA"/>
</dbReference>
<dbReference type="RefSeq" id="XP_003057877.1">
    <property type="nucleotide sequence ID" value="XM_003057831.1"/>
</dbReference>
<evidence type="ECO:0000313" key="2">
    <source>
        <dbReference type="Proteomes" id="UP000001876"/>
    </source>
</evidence>
<proteinExistence type="predicted"/>
<dbReference type="OMA" id="SSMEVGW"/>
<reference evidence="1 2" key="1">
    <citation type="journal article" date="2009" name="Science">
        <title>Green evolution and dynamic adaptations revealed by genomes of the marine picoeukaryotes Micromonas.</title>
        <authorList>
            <person name="Worden A.Z."/>
            <person name="Lee J.H."/>
            <person name="Mock T."/>
            <person name="Rouze P."/>
            <person name="Simmons M.P."/>
            <person name="Aerts A.L."/>
            <person name="Allen A.E."/>
            <person name="Cuvelier M.L."/>
            <person name="Derelle E."/>
            <person name="Everett M.V."/>
            <person name="Foulon E."/>
            <person name="Grimwood J."/>
            <person name="Gundlach H."/>
            <person name="Henrissat B."/>
            <person name="Napoli C."/>
            <person name="McDonald S.M."/>
            <person name="Parker M.S."/>
            <person name="Rombauts S."/>
            <person name="Salamov A."/>
            <person name="Von Dassow P."/>
            <person name="Badger J.H."/>
            <person name="Coutinho P.M."/>
            <person name="Demir E."/>
            <person name="Dubchak I."/>
            <person name="Gentemann C."/>
            <person name="Eikrem W."/>
            <person name="Gready J.E."/>
            <person name="John U."/>
            <person name="Lanier W."/>
            <person name="Lindquist E.A."/>
            <person name="Lucas S."/>
            <person name="Mayer K.F."/>
            <person name="Moreau H."/>
            <person name="Not F."/>
            <person name="Otillar R."/>
            <person name="Panaud O."/>
            <person name="Pangilinan J."/>
            <person name="Paulsen I."/>
            <person name="Piegu B."/>
            <person name="Poliakov A."/>
            <person name="Robbens S."/>
            <person name="Schmutz J."/>
            <person name="Toulza E."/>
            <person name="Wyss T."/>
            <person name="Zelensky A."/>
            <person name="Zhou K."/>
            <person name="Armbrust E.V."/>
            <person name="Bhattacharya D."/>
            <person name="Goodenough U.W."/>
            <person name="Van de Peer Y."/>
            <person name="Grigoriev I.V."/>
        </authorList>
    </citation>
    <scope>NUCLEOTIDE SEQUENCE [LARGE SCALE GENOMIC DNA]</scope>
    <source>
        <strain evidence="1 2">CCMP1545</strain>
    </source>
</reference>
<dbReference type="GeneID" id="9683315"/>
<keyword evidence="2" id="KW-1185">Reference proteome</keyword>
<dbReference type="AlphaFoldDB" id="C1MR65"/>
<gene>
    <name evidence="1" type="ORF">MICPUCDRAFT_67594</name>
</gene>
<protein>
    <submittedName>
        <fullName evidence="1">Predicted protein</fullName>
    </submittedName>
</protein>
<accession>C1MR65</accession>
<organism evidence="2">
    <name type="scientific">Micromonas pusilla (strain CCMP1545)</name>
    <name type="common">Picoplanktonic green alga</name>
    <dbReference type="NCBI Taxonomy" id="564608"/>
    <lineage>
        <taxon>Eukaryota</taxon>
        <taxon>Viridiplantae</taxon>
        <taxon>Chlorophyta</taxon>
        <taxon>Mamiellophyceae</taxon>
        <taxon>Mamiellales</taxon>
        <taxon>Mamiellaceae</taxon>
        <taxon>Micromonas</taxon>
    </lineage>
</organism>
<name>C1MR65_MICPC</name>
<sequence>MGSGSRYPPVRPQYDLVTHARLPQYKYSPDAPEKLAGGGQTIVPLADSGIKALGGCPSVALPEGKTTNSGTVIRTYKHLNIRSKLEPHERFSKPVTSSMEVGWGITPR</sequence>
<dbReference type="OrthoDB" id="410807at2759"/>
<dbReference type="Proteomes" id="UP000001876">
    <property type="component" value="Unassembled WGS sequence"/>
</dbReference>
<dbReference type="KEGG" id="mpp:MICPUCDRAFT_67594"/>